<evidence type="ECO:0000313" key="1">
    <source>
        <dbReference type="EMBL" id="TQM09599.1"/>
    </source>
</evidence>
<evidence type="ECO:0000313" key="2">
    <source>
        <dbReference type="Proteomes" id="UP000315677"/>
    </source>
</evidence>
<dbReference type="AlphaFoldDB" id="A0A543DJU3"/>
<dbReference type="Proteomes" id="UP000315677">
    <property type="component" value="Unassembled WGS sequence"/>
</dbReference>
<evidence type="ECO:0008006" key="3">
    <source>
        <dbReference type="Google" id="ProtNLM"/>
    </source>
</evidence>
<proteinExistence type="predicted"/>
<reference evidence="1 2" key="1">
    <citation type="submission" date="2019-06" db="EMBL/GenBank/DDBJ databases">
        <title>Sequencing the genomes of 1000 actinobacteria strains.</title>
        <authorList>
            <person name="Klenk H.-P."/>
        </authorList>
    </citation>
    <scope>NUCLEOTIDE SEQUENCE [LARGE SCALE GENOMIC DNA]</scope>
    <source>
        <strain evidence="1 2">DSM 45301</strain>
    </source>
</reference>
<name>A0A543DJU3_9PSEU</name>
<organism evidence="1 2">
    <name type="scientific">Pseudonocardia kunmingensis</name>
    <dbReference type="NCBI Taxonomy" id="630975"/>
    <lineage>
        <taxon>Bacteria</taxon>
        <taxon>Bacillati</taxon>
        <taxon>Actinomycetota</taxon>
        <taxon>Actinomycetes</taxon>
        <taxon>Pseudonocardiales</taxon>
        <taxon>Pseudonocardiaceae</taxon>
        <taxon>Pseudonocardia</taxon>
    </lineage>
</organism>
<protein>
    <recommendedName>
        <fullName evidence="3">Luciferase-like monooxygenase</fullName>
    </recommendedName>
</protein>
<keyword evidence="2" id="KW-1185">Reference proteome</keyword>
<gene>
    <name evidence="1" type="ORF">FB558_5359</name>
</gene>
<accession>A0A543DJU3</accession>
<comment type="caution">
    <text evidence="1">The sequence shown here is derived from an EMBL/GenBank/DDBJ whole genome shotgun (WGS) entry which is preliminary data.</text>
</comment>
<dbReference type="EMBL" id="VFPA01000003">
    <property type="protein sequence ID" value="TQM09599.1"/>
    <property type="molecule type" value="Genomic_DNA"/>
</dbReference>
<sequence>MATQLRDAAGDRADRIEIAMNLFAVGDELPPWTQRFIGVDHATLVAHDSQTLLRGTPAEMADELQRRRDAYGVSYVSVNGAFSAQFTPVVELLAGR</sequence>